<protein>
    <submittedName>
        <fullName evidence="1">Uncharacterized protein</fullName>
    </submittedName>
</protein>
<dbReference type="OrthoDB" id="1536738at2"/>
<proteinExistence type="predicted"/>
<evidence type="ECO:0000313" key="1">
    <source>
        <dbReference type="EMBL" id="SMO85077.1"/>
    </source>
</evidence>
<gene>
    <name evidence="1" type="ORF">SAMN06265219_112158</name>
</gene>
<name>A0A521EMC7_9BACT</name>
<accession>A0A521EMC7</accession>
<organism evidence="1 2">
    <name type="scientific">Gracilimonas mengyeensis</name>
    <dbReference type="NCBI Taxonomy" id="1302730"/>
    <lineage>
        <taxon>Bacteria</taxon>
        <taxon>Pseudomonadati</taxon>
        <taxon>Balneolota</taxon>
        <taxon>Balneolia</taxon>
        <taxon>Balneolales</taxon>
        <taxon>Balneolaceae</taxon>
        <taxon>Gracilimonas</taxon>
    </lineage>
</organism>
<sequence length="185" mass="21094">MLLTLLVNSSTVNAQSNNEHEVFNFLVIHQTPETHAIYHETYSKEKIMSYLETDFTLDQVTFVLEPSEKLERNFSSSTFKHILSGLDAYKTMTVSDSTAFNNSIVTESEIPDFIKNGEPPPFERDSSFTNVQFFSTPLINEGKAITLSHSYSDEIPGVIIHFMVKTNNEWEYLGEGIILEKSLRK</sequence>
<evidence type="ECO:0000313" key="2">
    <source>
        <dbReference type="Proteomes" id="UP000317557"/>
    </source>
</evidence>
<dbReference type="Proteomes" id="UP000317557">
    <property type="component" value="Unassembled WGS sequence"/>
</dbReference>
<keyword evidence="2" id="KW-1185">Reference proteome</keyword>
<dbReference type="EMBL" id="FXTP01000012">
    <property type="protein sequence ID" value="SMO85077.1"/>
    <property type="molecule type" value="Genomic_DNA"/>
</dbReference>
<dbReference type="AlphaFoldDB" id="A0A521EMC7"/>
<dbReference type="RefSeq" id="WP_142455302.1">
    <property type="nucleotide sequence ID" value="NZ_FXTP01000012.1"/>
</dbReference>
<reference evidence="1 2" key="1">
    <citation type="submission" date="2017-05" db="EMBL/GenBank/DDBJ databases">
        <authorList>
            <person name="Varghese N."/>
            <person name="Submissions S."/>
        </authorList>
    </citation>
    <scope>NUCLEOTIDE SEQUENCE [LARGE SCALE GENOMIC DNA]</scope>
    <source>
        <strain evidence="1 2">DSM 21985</strain>
    </source>
</reference>